<evidence type="ECO:0000313" key="1">
    <source>
        <dbReference type="EMBL" id="BDS08167.1"/>
    </source>
</evidence>
<proteinExistence type="predicted"/>
<accession>A0AAT9FPU1</accession>
<reference evidence="1" key="1">
    <citation type="submission" date="2024-07" db="EMBL/GenBank/DDBJ databases">
        <title>Complete genome sequence of Verrucomicrobiaceae bacterium NT6N.</title>
        <authorList>
            <person name="Huang C."/>
            <person name="Takami H."/>
            <person name="Hamasaki K."/>
        </authorList>
    </citation>
    <scope>NUCLEOTIDE SEQUENCE</scope>
    <source>
        <strain evidence="1">NT6N</strain>
    </source>
</reference>
<name>A0AAT9FPU1_9BACT</name>
<dbReference type="AlphaFoldDB" id="A0AAT9FPU1"/>
<dbReference type="EMBL" id="AP026866">
    <property type="protein sequence ID" value="BDS08167.1"/>
    <property type="molecule type" value="Genomic_DNA"/>
</dbReference>
<dbReference type="KEGG" id="osu:NT6N_32070"/>
<sequence>MVWSDPDVQKLAQEFVCCTEEVDILFPRNEWLIKHLKNDPAVKLFRDTYGKQVPREHWDPSPTKTKQGVYAMMPDGTYLSARFVGTRKDQVIDLLNEALTTWREQVKERGLKPKPVPQTAALQEWESQKKKDLGLLLQMHCRDLPREGANKTGHGRVVGEQGNTTWLEFSKTEALTFVPDGEEWQAVSSEARDKLFRKGLKDIVYGQSPDWKPADIQSGSLKVRRQNNLSKGINVVIELAGEFHLQDGSHSYRGKISGRVLWLTDRKKITRFEAVAIGARQGSTTFNFRKGDEAAAPLGVSFFLGE</sequence>
<organism evidence="1">
    <name type="scientific">Oceaniferula spumae</name>
    <dbReference type="NCBI Taxonomy" id="2979115"/>
    <lineage>
        <taxon>Bacteria</taxon>
        <taxon>Pseudomonadati</taxon>
        <taxon>Verrucomicrobiota</taxon>
        <taxon>Verrucomicrobiia</taxon>
        <taxon>Verrucomicrobiales</taxon>
        <taxon>Verrucomicrobiaceae</taxon>
        <taxon>Oceaniferula</taxon>
    </lineage>
</organism>
<gene>
    <name evidence="1" type="ORF">NT6N_32070</name>
</gene>
<protein>
    <submittedName>
        <fullName evidence="1">Uncharacterized protein</fullName>
    </submittedName>
</protein>